<name>A0A822Z928_NELNU</name>
<evidence type="ECO:0000256" key="4">
    <source>
        <dbReference type="ARBA" id="ARBA00022729"/>
    </source>
</evidence>
<proteinExistence type="inferred from homology"/>
<evidence type="ECO:0000256" key="6">
    <source>
        <dbReference type="RuleBase" id="RU367102"/>
    </source>
</evidence>
<dbReference type="PANTHER" id="PTHR33109">
    <property type="entry name" value="EPIDERMAL PATTERNING FACTOR-LIKE PROTEIN 4"/>
    <property type="match status" value="1"/>
</dbReference>
<keyword evidence="8" id="KW-1185">Reference proteome</keyword>
<dbReference type="GO" id="GO:0005576">
    <property type="term" value="C:extracellular region"/>
    <property type="evidence" value="ECO:0007669"/>
    <property type="project" value="UniProtKB-SubCell"/>
</dbReference>
<gene>
    <name evidence="7" type="ORF">HUJ06_015413</name>
</gene>
<dbReference type="Pfam" id="PF17181">
    <property type="entry name" value="EPF"/>
    <property type="match status" value="1"/>
</dbReference>
<accession>A0A822Z928</accession>
<keyword evidence="6" id="KW-0217">Developmental protein</keyword>
<keyword evidence="3 6" id="KW-0964">Secreted</keyword>
<comment type="function">
    <text evidence="6">Controls stomatal patterning.</text>
</comment>
<evidence type="ECO:0000313" key="7">
    <source>
        <dbReference type="EMBL" id="DAD41090.1"/>
    </source>
</evidence>
<evidence type="ECO:0000313" key="8">
    <source>
        <dbReference type="Proteomes" id="UP000607653"/>
    </source>
</evidence>
<dbReference type="AlphaFoldDB" id="A0A822Z928"/>
<comment type="subcellular location">
    <subcellularLocation>
        <location evidence="1 6">Secreted</location>
    </subcellularLocation>
</comment>
<comment type="caution">
    <text evidence="7">The sequence shown here is derived from an EMBL/GenBank/DDBJ whole genome shotgun (WGS) entry which is preliminary data.</text>
</comment>
<dbReference type="InterPro" id="IPR039455">
    <property type="entry name" value="EPFL"/>
</dbReference>
<dbReference type="Proteomes" id="UP000607653">
    <property type="component" value="Unassembled WGS sequence"/>
</dbReference>
<organism evidence="7 8">
    <name type="scientific">Nelumbo nucifera</name>
    <name type="common">Sacred lotus</name>
    <dbReference type="NCBI Taxonomy" id="4432"/>
    <lineage>
        <taxon>Eukaryota</taxon>
        <taxon>Viridiplantae</taxon>
        <taxon>Streptophyta</taxon>
        <taxon>Embryophyta</taxon>
        <taxon>Tracheophyta</taxon>
        <taxon>Spermatophyta</taxon>
        <taxon>Magnoliopsida</taxon>
        <taxon>Proteales</taxon>
        <taxon>Nelumbonaceae</taxon>
        <taxon>Nelumbo</taxon>
    </lineage>
</organism>
<reference evidence="7 8" key="1">
    <citation type="journal article" date="2020" name="Mol. Biol. Evol.">
        <title>Distinct Expression and Methylation Patterns for Genes with Different Fates following a Single Whole-Genome Duplication in Flowering Plants.</title>
        <authorList>
            <person name="Shi T."/>
            <person name="Rahmani R.S."/>
            <person name="Gugger P.F."/>
            <person name="Wang M."/>
            <person name="Li H."/>
            <person name="Zhang Y."/>
            <person name="Li Z."/>
            <person name="Wang Q."/>
            <person name="Van de Peer Y."/>
            <person name="Marchal K."/>
            <person name="Chen J."/>
        </authorList>
    </citation>
    <scope>NUCLEOTIDE SEQUENCE [LARGE SCALE GENOMIC DNA]</scope>
    <source>
        <tissue evidence="7">Leaf</tissue>
    </source>
</reference>
<comment type="similarity">
    <text evidence="2 6">Belongs to the plant cysteine rich small secretory peptide family. Epidermal patterning factor subfamily.</text>
</comment>
<protein>
    <recommendedName>
        <fullName evidence="6">Epidermal patterning factor-like protein</fullName>
    </recommendedName>
</protein>
<dbReference type="GO" id="GO:0010052">
    <property type="term" value="P:guard cell differentiation"/>
    <property type="evidence" value="ECO:0007669"/>
    <property type="project" value="UniProtKB-UniRule"/>
</dbReference>
<keyword evidence="4 6" id="KW-0732">Signal</keyword>
<dbReference type="EMBL" id="DUZY01000005">
    <property type="protein sequence ID" value="DAD41090.1"/>
    <property type="molecule type" value="Genomic_DNA"/>
</dbReference>
<evidence type="ECO:0000256" key="5">
    <source>
        <dbReference type="ARBA" id="ARBA00023157"/>
    </source>
</evidence>
<evidence type="ECO:0000256" key="2">
    <source>
        <dbReference type="ARBA" id="ARBA00008127"/>
    </source>
</evidence>
<feature type="signal peptide" evidence="6">
    <location>
        <begin position="1"/>
        <end position="32"/>
    </location>
</feature>
<evidence type="ECO:0000256" key="1">
    <source>
        <dbReference type="ARBA" id="ARBA00004613"/>
    </source>
</evidence>
<dbReference type="PANTHER" id="PTHR33109:SF102">
    <property type="entry name" value="EPIDERMAL PATTERNING FACTOR-LIKE PROTEIN 1"/>
    <property type="match status" value="1"/>
</dbReference>
<keyword evidence="5" id="KW-1015">Disulfide bond</keyword>
<feature type="chain" id="PRO_5033098583" description="Epidermal patterning factor-like protein" evidence="6">
    <location>
        <begin position="33"/>
        <end position="130"/>
    </location>
</feature>
<sequence length="130" mass="14412">MTMSFTVNSSNLLYRTTVILTVLHLLNSPASCVDPQRPPSVSLEVKGLITEEKTRLGSTPPTCHNKCNECHPCIAVQVPTLPERNRYPPSFGRTNPMGYLESSPSAGGRKFANYKPLCWKCRCGSRLFNP</sequence>
<evidence type="ECO:0000256" key="3">
    <source>
        <dbReference type="ARBA" id="ARBA00022525"/>
    </source>
</evidence>